<name>A0A974DMZ3_XENLA</name>
<dbReference type="AlphaFoldDB" id="A0A974DMZ3"/>
<reference evidence="2" key="1">
    <citation type="journal article" date="2016" name="Nature">
        <title>Genome evolution in the allotetraploid frog Xenopus laevis.</title>
        <authorList>
            <person name="Session A.M."/>
            <person name="Uno Y."/>
            <person name="Kwon T."/>
            <person name="Chapman J.A."/>
            <person name="Toyoda A."/>
            <person name="Takahashi S."/>
            <person name="Fukui A."/>
            <person name="Hikosaka A."/>
            <person name="Suzuki A."/>
            <person name="Kondo M."/>
            <person name="van Heeringen S.J."/>
            <person name="Quigley I."/>
            <person name="Heinz S."/>
            <person name="Ogino H."/>
            <person name="Ochi H."/>
            <person name="Hellsten U."/>
            <person name="Lyons J.B."/>
            <person name="Simakov O."/>
            <person name="Putnam N."/>
            <person name="Stites J."/>
            <person name="Kuroki Y."/>
            <person name="Tanaka T."/>
            <person name="Michiue T."/>
            <person name="Watanabe M."/>
            <person name="Bogdanovic O."/>
            <person name="Lister R."/>
            <person name="Georgiou G."/>
            <person name="Paranjpe S.S."/>
            <person name="van Kruijsbergen I."/>
            <person name="Shu S."/>
            <person name="Carlson J."/>
            <person name="Kinoshita T."/>
            <person name="Ohta Y."/>
            <person name="Mawaribuchi S."/>
            <person name="Jenkins J."/>
            <person name="Grimwood J."/>
            <person name="Schmutz J."/>
            <person name="Mitros T."/>
            <person name="Mozaffari S.V."/>
            <person name="Suzuki Y."/>
            <person name="Haramoto Y."/>
            <person name="Yamamoto T.S."/>
            <person name="Takagi C."/>
            <person name="Heald R."/>
            <person name="Miller K."/>
            <person name="Haudenschild C."/>
            <person name="Kitzman J."/>
            <person name="Nakayama T."/>
            <person name="Izutsu Y."/>
            <person name="Robert J."/>
            <person name="Fortriede J."/>
            <person name="Burns K."/>
            <person name="Lotay V."/>
            <person name="Karimi K."/>
            <person name="Yasuoka Y."/>
            <person name="Dichmann D.S."/>
            <person name="Flajnik M.F."/>
            <person name="Houston D.W."/>
            <person name="Shendure J."/>
            <person name="DuPasquier L."/>
            <person name="Vize P.D."/>
            <person name="Zorn A.M."/>
            <person name="Ito M."/>
            <person name="Marcotte E.M."/>
            <person name="Wallingford J.B."/>
            <person name="Ito Y."/>
            <person name="Asashima M."/>
            <person name="Ueno N."/>
            <person name="Matsuda Y."/>
            <person name="Veenstra G.J."/>
            <person name="Fujiyama A."/>
            <person name="Harland R.M."/>
            <person name="Taira M."/>
            <person name="Rokhsar D.S."/>
        </authorList>
    </citation>
    <scope>NUCLEOTIDE SEQUENCE [LARGE SCALE GENOMIC DNA]</scope>
    <source>
        <strain evidence="2">J</strain>
    </source>
</reference>
<gene>
    <name evidence="1" type="ORF">XELAEV_18011621mg</name>
</gene>
<dbReference type="EMBL" id="CM004468">
    <property type="protein sequence ID" value="OCT93956.1"/>
    <property type="molecule type" value="Genomic_DNA"/>
</dbReference>
<sequence>MGRGEGKEKDLLLLRIYLLLLLRIYNYRISYIKYWAYKNAEGYKLHAHYIVTRHHTYSKKKKKVTRPITRTKADNEKRHLEPEGPWGGELNRTCLQAAV</sequence>
<accession>A0A974DMZ3</accession>
<proteinExistence type="predicted"/>
<evidence type="ECO:0000313" key="1">
    <source>
        <dbReference type="EMBL" id="OCT93956.1"/>
    </source>
</evidence>
<evidence type="ECO:0000313" key="2">
    <source>
        <dbReference type="Proteomes" id="UP000694892"/>
    </source>
</evidence>
<protein>
    <submittedName>
        <fullName evidence="1">Uncharacterized protein</fullName>
    </submittedName>
</protein>
<organism evidence="1 2">
    <name type="scientific">Xenopus laevis</name>
    <name type="common">African clawed frog</name>
    <dbReference type="NCBI Taxonomy" id="8355"/>
    <lineage>
        <taxon>Eukaryota</taxon>
        <taxon>Metazoa</taxon>
        <taxon>Chordata</taxon>
        <taxon>Craniata</taxon>
        <taxon>Vertebrata</taxon>
        <taxon>Euteleostomi</taxon>
        <taxon>Amphibia</taxon>
        <taxon>Batrachia</taxon>
        <taxon>Anura</taxon>
        <taxon>Pipoidea</taxon>
        <taxon>Pipidae</taxon>
        <taxon>Xenopodinae</taxon>
        <taxon>Xenopus</taxon>
        <taxon>Xenopus</taxon>
    </lineage>
</organism>
<dbReference type="Proteomes" id="UP000694892">
    <property type="component" value="Chromosome 2L"/>
</dbReference>